<dbReference type="InterPro" id="IPR036188">
    <property type="entry name" value="FAD/NAD-bd_sf"/>
</dbReference>
<keyword evidence="4" id="KW-0560">Oxidoreductase</keyword>
<dbReference type="PRINTS" id="PR00411">
    <property type="entry name" value="PNDRDTASEI"/>
</dbReference>
<dbReference type="InterPro" id="IPR050446">
    <property type="entry name" value="FAD-oxidoreductase/Apoptosis"/>
</dbReference>
<dbReference type="EMBL" id="BAFB01000178">
    <property type="protein sequence ID" value="GAB35690.1"/>
    <property type="molecule type" value="Genomic_DNA"/>
</dbReference>
<evidence type="ECO:0000259" key="5">
    <source>
        <dbReference type="Pfam" id="PF07992"/>
    </source>
</evidence>
<feature type="domain" description="Reductase C-terminal" evidence="6">
    <location>
        <begin position="301"/>
        <end position="369"/>
    </location>
</feature>
<dbReference type="Gene3D" id="3.50.50.60">
    <property type="entry name" value="FAD/NAD(P)-binding domain"/>
    <property type="match status" value="2"/>
</dbReference>
<evidence type="ECO:0000256" key="4">
    <source>
        <dbReference type="ARBA" id="ARBA00023002"/>
    </source>
</evidence>
<gene>
    <name evidence="7" type="ORF">GOOTI_178_00010</name>
</gene>
<sequence length="382" mass="40294">MGSETHLPYDRPPLSKELLLADDEPALPELRENSFLREELGVDVRTDSAATGVDVEARVLNTAAGDLGYDAMVIAVGAHARRLPGTEHIRGVHTVRTFADTQSIWRALRARARVVVVGAGFIGAEVASAARKLGLSVTIVEAAPAPLTRSLGVAGGALCAALHERNGTELVLGVGVSSLRTSDGHEPVVTGVELADGRVLDADLVVVGVGAVPSTQWLADTGVALNGVDGGIECSETLAVLDNAGQPIPGLWAAGDVAHWHNALFDRRMRLEHWTSAAEQGACAARNAIGTEAGVYETVPYFWSDWYGTRLQFVGVPDADEILVQDRADKSGGTVVLYRGGDTVAGVLTIGRPDLIMKYRRLVAKRAPWADGVAYGADLCRA</sequence>
<dbReference type="Pfam" id="PF07992">
    <property type="entry name" value="Pyr_redox_2"/>
    <property type="match status" value="1"/>
</dbReference>
<dbReference type="InterPro" id="IPR023753">
    <property type="entry name" value="FAD/NAD-binding_dom"/>
</dbReference>
<dbReference type="InterPro" id="IPR028202">
    <property type="entry name" value="Reductase_C"/>
</dbReference>
<dbReference type="PANTHER" id="PTHR43557">
    <property type="entry name" value="APOPTOSIS-INDUCING FACTOR 1"/>
    <property type="match status" value="1"/>
</dbReference>
<evidence type="ECO:0000259" key="6">
    <source>
        <dbReference type="Pfam" id="PF14759"/>
    </source>
</evidence>
<accession>H5TQD2</accession>
<dbReference type="Proteomes" id="UP000005038">
    <property type="component" value="Unassembled WGS sequence"/>
</dbReference>
<keyword evidence="2" id="KW-0285">Flavoprotein</keyword>
<dbReference type="GO" id="GO:0005737">
    <property type="term" value="C:cytoplasm"/>
    <property type="evidence" value="ECO:0007669"/>
    <property type="project" value="TreeGrafter"/>
</dbReference>
<organism evidence="7 8">
    <name type="scientific">Gordonia otitidis (strain DSM 44809 / CCUG 52243 / JCM 12355 / NBRC 100426 / IFM 10032)</name>
    <dbReference type="NCBI Taxonomy" id="1108044"/>
    <lineage>
        <taxon>Bacteria</taxon>
        <taxon>Bacillati</taxon>
        <taxon>Actinomycetota</taxon>
        <taxon>Actinomycetes</taxon>
        <taxon>Mycobacteriales</taxon>
        <taxon>Gordoniaceae</taxon>
        <taxon>Gordonia</taxon>
    </lineage>
</organism>
<proteinExistence type="predicted"/>
<comment type="caution">
    <text evidence="7">The sequence shown here is derived from an EMBL/GenBank/DDBJ whole genome shotgun (WGS) entry which is preliminary data.</text>
</comment>
<dbReference type="AlphaFoldDB" id="H5TQD2"/>
<dbReference type="PANTHER" id="PTHR43557:SF2">
    <property type="entry name" value="RIESKE DOMAIN-CONTAINING PROTEIN-RELATED"/>
    <property type="match status" value="1"/>
</dbReference>
<evidence type="ECO:0000313" key="7">
    <source>
        <dbReference type="EMBL" id="GAB35690.1"/>
    </source>
</evidence>
<evidence type="ECO:0000256" key="3">
    <source>
        <dbReference type="ARBA" id="ARBA00022827"/>
    </source>
</evidence>
<dbReference type="SUPFAM" id="SSF55424">
    <property type="entry name" value="FAD/NAD-linked reductases, dimerisation (C-terminal) domain"/>
    <property type="match status" value="1"/>
</dbReference>
<keyword evidence="3" id="KW-0274">FAD</keyword>
<evidence type="ECO:0000256" key="1">
    <source>
        <dbReference type="ARBA" id="ARBA00001974"/>
    </source>
</evidence>
<evidence type="ECO:0000256" key="2">
    <source>
        <dbReference type="ARBA" id="ARBA00022630"/>
    </source>
</evidence>
<dbReference type="Pfam" id="PF14759">
    <property type="entry name" value="Reductase_C"/>
    <property type="match status" value="1"/>
</dbReference>
<evidence type="ECO:0000313" key="8">
    <source>
        <dbReference type="Proteomes" id="UP000005038"/>
    </source>
</evidence>
<feature type="domain" description="FAD/NAD(P)-binding" evidence="5">
    <location>
        <begin position="3"/>
        <end position="281"/>
    </location>
</feature>
<dbReference type="SUPFAM" id="SSF51905">
    <property type="entry name" value="FAD/NAD(P)-binding domain"/>
    <property type="match status" value="2"/>
</dbReference>
<dbReference type="Gene3D" id="3.30.390.30">
    <property type="match status" value="1"/>
</dbReference>
<protein>
    <submittedName>
        <fullName evidence="7">Ferredoxin reductase</fullName>
    </submittedName>
</protein>
<dbReference type="GO" id="GO:0016651">
    <property type="term" value="F:oxidoreductase activity, acting on NAD(P)H"/>
    <property type="evidence" value="ECO:0007669"/>
    <property type="project" value="TreeGrafter"/>
</dbReference>
<name>H5TQD2_GORO1</name>
<dbReference type="STRING" id="1108044.GOOTI_178_00010"/>
<dbReference type="PRINTS" id="PR00368">
    <property type="entry name" value="FADPNR"/>
</dbReference>
<dbReference type="InterPro" id="IPR016156">
    <property type="entry name" value="FAD/NAD-linked_Rdtase_dimer_sf"/>
</dbReference>
<keyword evidence="8" id="KW-1185">Reference proteome</keyword>
<reference evidence="7" key="1">
    <citation type="submission" date="2012-02" db="EMBL/GenBank/DDBJ databases">
        <title>Whole genome shotgun sequence of Gordonia otitidis NBRC 100426.</title>
        <authorList>
            <person name="Yoshida I."/>
            <person name="Hosoyama A."/>
            <person name="Tsuchikane K."/>
            <person name="Katsumata H."/>
            <person name="Yamazaki S."/>
            <person name="Fujita N."/>
        </authorList>
    </citation>
    <scope>NUCLEOTIDE SEQUENCE [LARGE SCALE GENOMIC DNA]</scope>
    <source>
        <strain evidence="7">NBRC 100426</strain>
    </source>
</reference>
<comment type="cofactor">
    <cofactor evidence="1">
        <name>FAD</name>
        <dbReference type="ChEBI" id="CHEBI:57692"/>
    </cofactor>
</comment>